<keyword evidence="3" id="KW-1185">Reference proteome</keyword>
<protein>
    <submittedName>
        <fullName evidence="2">Competence protein A</fullName>
    </submittedName>
</protein>
<gene>
    <name evidence="2" type="ORF">SV7mr_04730</name>
</gene>
<dbReference type="Gene3D" id="3.30.1490.300">
    <property type="match status" value="1"/>
</dbReference>
<evidence type="ECO:0000259" key="1">
    <source>
        <dbReference type="Pfam" id="PF12773"/>
    </source>
</evidence>
<sequence length="710" mass="77366">MITNTSTVTCGACSAETSADAKFCLQCGHGLYENCPECSKPVALTQPFCSHCGQNLIEAIEAKRQRFESMVSQALSCAKEDDFETATSLLQGLAANKDYRYREVVELAAESLDKIAQIAAARENLANELMQRAQPKIDAQDHEAVVAILKNAPMRLLTKEMLESLRLAQEFLSGQVDSHELLKDALNRRDWIAAGPLLDHLMDTLSEGESLHTLAVGVANKLTKNAKQSVADGRYQAAIESLKAVPSTSGVEELAECQKTAIKMQQWIDDVLWIRKQLEDQPFDTPVLGRLAKRLQKLEPKVPDHAQSVQQIAANLKQGKRPEHGILPYRNGPPVSKLGGEIEFLCRLNCVDYGDLGNIVSAGAQMNVAFGLALQGLGVGDIKSSFGSQKGVFKKLLAKKVESAWGFDVGSATVKGVLLAKEGDALVVKDAFFKELDAPTCRAGSENPDAGFETLQAVLEQREMGDTPVWCNLPSDSLISRFTQLPPVNDSVAKGLVEREINERLPMDKDDLYLSTYIAPHDENSNLGRSAGIAAIRKVVVDERRQKLSDLGVNVGGMQADPLALANLISVEYKTLWEGGDEEDQQPLEKLPTVAALHCGAAATSLLFVTKNTHWVWTVQFGGEDLTSVLARKTKLTKADAEAAKRKPSTLAHPGDAYPVVEDRVNSWVSSRLNTLIDQAQREFAYFDVQHVVASGGASMTHGWVHATLM</sequence>
<dbReference type="Proteomes" id="UP000315003">
    <property type="component" value="Chromosome"/>
</dbReference>
<name>A0A517SPC9_9BACT</name>
<dbReference type="InterPro" id="IPR005883">
    <property type="entry name" value="PilM"/>
</dbReference>
<evidence type="ECO:0000313" key="3">
    <source>
        <dbReference type="Proteomes" id="UP000315003"/>
    </source>
</evidence>
<dbReference type="RefSeq" id="WP_419187987.1">
    <property type="nucleotide sequence ID" value="NZ_CP036272.1"/>
</dbReference>
<dbReference type="PANTHER" id="PTHR32432">
    <property type="entry name" value="CELL DIVISION PROTEIN FTSA-RELATED"/>
    <property type="match status" value="1"/>
</dbReference>
<dbReference type="Pfam" id="PF11104">
    <property type="entry name" value="PilM_2"/>
    <property type="match status" value="1"/>
</dbReference>
<feature type="domain" description="DZANK-type" evidence="1">
    <location>
        <begin position="10"/>
        <end position="53"/>
    </location>
</feature>
<dbReference type="InterPro" id="IPR050696">
    <property type="entry name" value="FtsA/MreB"/>
</dbReference>
<proteinExistence type="predicted"/>
<evidence type="ECO:0000313" key="2">
    <source>
        <dbReference type="EMBL" id="QDT57984.1"/>
    </source>
</evidence>
<accession>A0A517SPC9</accession>
<dbReference type="Gene3D" id="3.30.420.40">
    <property type="match status" value="2"/>
</dbReference>
<dbReference type="SUPFAM" id="SSF53067">
    <property type="entry name" value="Actin-like ATPase domain"/>
    <property type="match status" value="1"/>
</dbReference>
<dbReference type="PANTHER" id="PTHR32432:SF3">
    <property type="entry name" value="ETHANOLAMINE UTILIZATION PROTEIN EUTJ"/>
    <property type="match status" value="1"/>
</dbReference>
<dbReference type="AlphaFoldDB" id="A0A517SPC9"/>
<dbReference type="InterPro" id="IPR025874">
    <property type="entry name" value="DZR"/>
</dbReference>
<dbReference type="EMBL" id="CP036272">
    <property type="protein sequence ID" value="QDT57984.1"/>
    <property type="molecule type" value="Genomic_DNA"/>
</dbReference>
<dbReference type="Pfam" id="PF12773">
    <property type="entry name" value="DZR"/>
    <property type="match status" value="1"/>
</dbReference>
<dbReference type="InterPro" id="IPR043129">
    <property type="entry name" value="ATPase_NBD"/>
</dbReference>
<reference evidence="2 3" key="1">
    <citation type="submission" date="2019-02" db="EMBL/GenBank/DDBJ databases">
        <title>Deep-cultivation of Planctomycetes and their phenomic and genomic characterization uncovers novel biology.</title>
        <authorList>
            <person name="Wiegand S."/>
            <person name="Jogler M."/>
            <person name="Boedeker C."/>
            <person name="Pinto D."/>
            <person name="Vollmers J."/>
            <person name="Rivas-Marin E."/>
            <person name="Kohn T."/>
            <person name="Peeters S.H."/>
            <person name="Heuer A."/>
            <person name="Rast P."/>
            <person name="Oberbeckmann S."/>
            <person name="Bunk B."/>
            <person name="Jeske O."/>
            <person name="Meyerdierks A."/>
            <person name="Storesund J.E."/>
            <person name="Kallscheuer N."/>
            <person name="Luecker S."/>
            <person name="Lage O.M."/>
            <person name="Pohl T."/>
            <person name="Merkel B.J."/>
            <person name="Hornburger P."/>
            <person name="Mueller R.-W."/>
            <person name="Bruemmer F."/>
            <person name="Labrenz M."/>
            <person name="Spormann A.M."/>
            <person name="Op den Camp H."/>
            <person name="Overmann J."/>
            <person name="Amann R."/>
            <person name="Jetten M.S.M."/>
            <person name="Mascher T."/>
            <person name="Medema M.H."/>
            <person name="Devos D.P."/>
            <person name="Kaster A.-K."/>
            <person name="Ovreas L."/>
            <person name="Rohde M."/>
            <person name="Galperin M.Y."/>
            <person name="Jogler C."/>
        </authorList>
    </citation>
    <scope>NUCLEOTIDE SEQUENCE [LARGE SCALE GENOMIC DNA]</scope>
    <source>
        <strain evidence="2 3">SV_7m_r</strain>
    </source>
</reference>
<organism evidence="2 3">
    <name type="scientific">Stieleria bergensis</name>
    <dbReference type="NCBI Taxonomy" id="2528025"/>
    <lineage>
        <taxon>Bacteria</taxon>
        <taxon>Pseudomonadati</taxon>
        <taxon>Planctomycetota</taxon>
        <taxon>Planctomycetia</taxon>
        <taxon>Pirellulales</taxon>
        <taxon>Pirellulaceae</taxon>
        <taxon>Stieleria</taxon>
    </lineage>
</organism>